<dbReference type="GO" id="GO:0005524">
    <property type="term" value="F:ATP binding"/>
    <property type="evidence" value="ECO:0007669"/>
    <property type="project" value="UniProtKB-KW"/>
</dbReference>
<dbReference type="EMBL" id="QZEY01000004">
    <property type="protein sequence ID" value="RJL32577.1"/>
    <property type="molecule type" value="Genomic_DNA"/>
</dbReference>
<sequence>MRVSTTDARESTRARGAPGAPPAAICGRAFRGRLEQVAEARRFVAVLLAGTRVASAATAVVSELVANAIRHTRSGEPGGLLVLQVTRHRAGVRIAVVDEGGPKAPALREPYPDDLAESGRGLLTVEAYATRWDWYGDADGRTVWADLTA</sequence>
<dbReference type="PANTHER" id="PTHR35526">
    <property type="entry name" value="ANTI-SIGMA-F FACTOR RSBW-RELATED"/>
    <property type="match status" value="1"/>
</dbReference>
<keyword evidence="1" id="KW-0723">Serine/threonine-protein kinase</keyword>
<dbReference type="SUPFAM" id="SSF55874">
    <property type="entry name" value="ATPase domain of HSP90 chaperone/DNA topoisomerase II/histidine kinase"/>
    <property type="match status" value="1"/>
</dbReference>
<keyword evidence="1" id="KW-0418">Kinase</keyword>
<dbReference type="InterPro" id="IPR050267">
    <property type="entry name" value="Anti-sigma-factor_SerPK"/>
</dbReference>
<keyword evidence="4" id="KW-0547">Nucleotide-binding</keyword>
<dbReference type="CDD" id="cd16936">
    <property type="entry name" value="HATPase_RsbW-like"/>
    <property type="match status" value="1"/>
</dbReference>
<dbReference type="Pfam" id="PF13581">
    <property type="entry name" value="HATPase_c_2"/>
    <property type="match status" value="1"/>
</dbReference>
<gene>
    <name evidence="4" type="ORF">D5H75_13740</name>
</gene>
<dbReference type="OrthoDB" id="3478281at2"/>
<dbReference type="InterPro" id="IPR003594">
    <property type="entry name" value="HATPase_dom"/>
</dbReference>
<feature type="domain" description="Histidine kinase/HSP90-like ATPase" evidence="3">
    <location>
        <begin position="31"/>
        <end position="145"/>
    </location>
</feature>
<keyword evidence="4" id="KW-0067">ATP-binding</keyword>
<evidence type="ECO:0000313" key="5">
    <source>
        <dbReference type="Proteomes" id="UP000265768"/>
    </source>
</evidence>
<dbReference type="PANTHER" id="PTHR35526:SF3">
    <property type="entry name" value="ANTI-SIGMA-F FACTOR RSBW"/>
    <property type="match status" value="1"/>
</dbReference>
<dbReference type="AlphaFoldDB" id="A0A3A4AW75"/>
<dbReference type="GO" id="GO:0004674">
    <property type="term" value="F:protein serine/threonine kinase activity"/>
    <property type="evidence" value="ECO:0007669"/>
    <property type="project" value="UniProtKB-KW"/>
</dbReference>
<proteinExistence type="predicted"/>
<dbReference type="Gene3D" id="3.30.565.10">
    <property type="entry name" value="Histidine kinase-like ATPase, C-terminal domain"/>
    <property type="match status" value="1"/>
</dbReference>
<evidence type="ECO:0000313" key="4">
    <source>
        <dbReference type="EMBL" id="RJL32577.1"/>
    </source>
</evidence>
<dbReference type="RefSeq" id="WP_119926826.1">
    <property type="nucleotide sequence ID" value="NZ_QZEY01000004.1"/>
</dbReference>
<reference evidence="4 5" key="1">
    <citation type="submission" date="2018-09" db="EMBL/GenBank/DDBJ databases">
        <title>YIM 75507 draft genome.</title>
        <authorList>
            <person name="Tang S."/>
            <person name="Feng Y."/>
        </authorList>
    </citation>
    <scope>NUCLEOTIDE SEQUENCE [LARGE SCALE GENOMIC DNA]</scope>
    <source>
        <strain evidence="4 5">YIM 75507</strain>
    </source>
</reference>
<evidence type="ECO:0000256" key="2">
    <source>
        <dbReference type="SAM" id="MobiDB-lite"/>
    </source>
</evidence>
<name>A0A3A4AW75_9ACTN</name>
<feature type="region of interest" description="Disordered" evidence="2">
    <location>
        <begin position="1"/>
        <end position="22"/>
    </location>
</feature>
<dbReference type="Proteomes" id="UP000265768">
    <property type="component" value="Unassembled WGS sequence"/>
</dbReference>
<protein>
    <submittedName>
        <fullName evidence="4">ATP-binding protein</fullName>
    </submittedName>
</protein>
<comment type="caution">
    <text evidence="4">The sequence shown here is derived from an EMBL/GenBank/DDBJ whole genome shotgun (WGS) entry which is preliminary data.</text>
</comment>
<keyword evidence="1" id="KW-0808">Transferase</keyword>
<keyword evidence="5" id="KW-1185">Reference proteome</keyword>
<organism evidence="4 5">
    <name type="scientific">Bailinhaonella thermotolerans</name>
    <dbReference type="NCBI Taxonomy" id="1070861"/>
    <lineage>
        <taxon>Bacteria</taxon>
        <taxon>Bacillati</taxon>
        <taxon>Actinomycetota</taxon>
        <taxon>Actinomycetes</taxon>
        <taxon>Streptosporangiales</taxon>
        <taxon>Streptosporangiaceae</taxon>
        <taxon>Bailinhaonella</taxon>
    </lineage>
</organism>
<dbReference type="InterPro" id="IPR036890">
    <property type="entry name" value="HATPase_C_sf"/>
</dbReference>
<evidence type="ECO:0000256" key="1">
    <source>
        <dbReference type="ARBA" id="ARBA00022527"/>
    </source>
</evidence>
<evidence type="ECO:0000259" key="3">
    <source>
        <dbReference type="Pfam" id="PF13581"/>
    </source>
</evidence>
<accession>A0A3A4AW75</accession>